<keyword evidence="2" id="KW-1185">Reference proteome</keyword>
<dbReference type="EMBL" id="JAVXUP010003164">
    <property type="protein sequence ID" value="KAK2999820.1"/>
    <property type="molecule type" value="Genomic_DNA"/>
</dbReference>
<accession>A0AA89AEQ2</accession>
<dbReference type="AlphaFoldDB" id="A0AA89AEQ2"/>
<reference evidence="1" key="1">
    <citation type="submission" date="2022-12" db="EMBL/GenBank/DDBJ databases">
        <title>Draft genome assemblies for two species of Escallonia (Escalloniales).</title>
        <authorList>
            <person name="Chanderbali A."/>
            <person name="Dervinis C."/>
            <person name="Anghel I."/>
            <person name="Soltis D."/>
            <person name="Soltis P."/>
            <person name="Zapata F."/>
        </authorList>
    </citation>
    <scope>NUCLEOTIDE SEQUENCE</scope>
    <source>
        <strain evidence="1">UCBG64.0493</strain>
        <tissue evidence="1">Leaf</tissue>
    </source>
</reference>
<dbReference type="Proteomes" id="UP001188597">
    <property type="component" value="Unassembled WGS sequence"/>
</dbReference>
<gene>
    <name evidence="1" type="ORF">RJ639_023554</name>
</gene>
<organism evidence="1 2">
    <name type="scientific">Escallonia herrerae</name>
    <dbReference type="NCBI Taxonomy" id="1293975"/>
    <lineage>
        <taxon>Eukaryota</taxon>
        <taxon>Viridiplantae</taxon>
        <taxon>Streptophyta</taxon>
        <taxon>Embryophyta</taxon>
        <taxon>Tracheophyta</taxon>
        <taxon>Spermatophyta</taxon>
        <taxon>Magnoliopsida</taxon>
        <taxon>eudicotyledons</taxon>
        <taxon>Gunneridae</taxon>
        <taxon>Pentapetalae</taxon>
        <taxon>asterids</taxon>
        <taxon>campanulids</taxon>
        <taxon>Escalloniales</taxon>
        <taxon>Escalloniaceae</taxon>
        <taxon>Escallonia</taxon>
    </lineage>
</organism>
<sequence length="65" mass="7898">MKDKCERDVVEKVARDLMEVRRGDFIRVADEMGKLAKKSMEHRCLICRRNFDEMMSRVEERTKYE</sequence>
<evidence type="ECO:0000313" key="1">
    <source>
        <dbReference type="EMBL" id="KAK2999820.1"/>
    </source>
</evidence>
<evidence type="ECO:0000313" key="2">
    <source>
        <dbReference type="Proteomes" id="UP001188597"/>
    </source>
</evidence>
<protein>
    <submittedName>
        <fullName evidence="1">Uncharacterized protein</fullName>
    </submittedName>
</protein>
<proteinExistence type="predicted"/>
<comment type="caution">
    <text evidence="1">The sequence shown here is derived from an EMBL/GenBank/DDBJ whole genome shotgun (WGS) entry which is preliminary data.</text>
</comment>
<name>A0AA89AEQ2_9ASTE</name>